<reference evidence="4" key="1">
    <citation type="submission" date="2019-08" db="EMBL/GenBank/DDBJ databases">
        <title>Limnoglobus roseus gen. nov., sp. nov., a novel freshwater planctomycete with a giant genome from the family Gemmataceae.</title>
        <authorList>
            <person name="Kulichevskaya I.S."/>
            <person name="Naumoff D.G."/>
            <person name="Miroshnikov K."/>
            <person name="Ivanova A."/>
            <person name="Philippov D.A."/>
            <person name="Hakobyan A."/>
            <person name="Rijpstra I.C."/>
            <person name="Sinninghe Damste J.S."/>
            <person name="Liesack W."/>
            <person name="Dedysh S.N."/>
        </authorList>
    </citation>
    <scope>NUCLEOTIDE SEQUENCE [LARGE SCALE GENOMIC DNA]</scope>
    <source>
        <strain evidence="4">PX52</strain>
    </source>
</reference>
<dbReference type="AlphaFoldDB" id="A0A5C1ABC3"/>
<dbReference type="RefSeq" id="WP_149110141.1">
    <property type="nucleotide sequence ID" value="NZ_CP042425.1"/>
</dbReference>
<dbReference type="PANTHER" id="PTHR46401">
    <property type="entry name" value="GLYCOSYLTRANSFERASE WBBK-RELATED"/>
    <property type="match status" value="1"/>
</dbReference>
<dbReference type="GO" id="GO:0009103">
    <property type="term" value="P:lipopolysaccharide biosynthetic process"/>
    <property type="evidence" value="ECO:0007669"/>
    <property type="project" value="TreeGrafter"/>
</dbReference>
<dbReference type="Gene3D" id="3.40.50.2000">
    <property type="entry name" value="Glycogen Phosphorylase B"/>
    <property type="match status" value="1"/>
</dbReference>
<dbReference type="Pfam" id="PF00534">
    <property type="entry name" value="Glycos_transf_1"/>
    <property type="match status" value="1"/>
</dbReference>
<dbReference type="GO" id="GO:0016757">
    <property type="term" value="F:glycosyltransferase activity"/>
    <property type="evidence" value="ECO:0007669"/>
    <property type="project" value="InterPro"/>
</dbReference>
<evidence type="ECO:0000313" key="3">
    <source>
        <dbReference type="EMBL" id="QEL15316.1"/>
    </source>
</evidence>
<name>A0A5C1ABC3_9BACT</name>
<dbReference type="InterPro" id="IPR001296">
    <property type="entry name" value="Glyco_trans_1"/>
</dbReference>
<dbReference type="SUPFAM" id="SSF53756">
    <property type="entry name" value="UDP-Glycosyltransferase/glycogen phosphorylase"/>
    <property type="match status" value="1"/>
</dbReference>
<proteinExistence type="predicted"/>
<keyword evidence="1 3" id="KW-0808">Transferase</keyword>
<evidence type="ECO:0000259" key="2">
    <source>
        <dbReference type="Pfam" id="PF00534"/>
    </source>
</evidence>
<evidence type="ECO:0000256" key="1">
    <source>
        <dbReference type="ARBA" id="ARBA00022679"/>
    </source>
</evidence>
<feature type="domain" description="Glycosyl transferase family 1" evidence="2">
    <location>
        <begin position="177"/>
        <end position="328"/>
    </location>
</feature>
<sequence length="356" mass="38987">MTVAIATPILNDGDAIGHDVLGMANALRADGHDVRFFAEKARVDEDVFPLADLADFLRHGDNAVIYHHSLRCDTAVRAVERYPHQAVVKFHNVTPPRFFTDVNPEAVPDCEVGRQQAIRLARSGVPFWVDSAFNARDLADDVPTLRSEELPPFHQAETLLRTTPDADNLGGLDNWAPTLLCVGRVAPNKNLELAVETLAELRDPHARLVLAGEHVYADYSDRVLKRAESLGVAGSLVVTGHVSTAQLKALYLASDLLLVTSDHEGFCVPLVEAMVLGVPIVGVPRTAVPDTGGDAVRYANDAPTLANAVREVIDDSPTRERHLRAGRRRYRERFSQTAIAARFRELFARQFAACAV</sequence>
<organism evidence="3 4">
    <name type="scientific">Limnoglobus roseus</name>
    <dbReference type="NCBI Taxonomy" id="2598579"/>
    <lineage>
        <taxon>Bacteria</taxon>
        <taxon>Pseudomonadati</taxon>
        <taxon>Planctomycetota</taxon>
        <taxon>Planctomycetia</taxon>
        <taxon>Gemmatales</taxon>
        <taxon>Gemmataceae</taxon>
        <taxon>Limnoglobus</taxon>
    </lineage>
</organism>
<dbReference type="Proteomes" id="UP000324974">
    <property type="component" value="Chromosome"/>
</dbReference>
<dbReference type="PANTHER" id="PTHR46401:SF2">
    <property type="entry name" value="GLYCOSYLTRANSFERASE WBBK-RELATED"/>
    <property type="match status" value="1"/>
</dbReference>
<gene>
    <name evidence="3" type="ORF">PX52LOC_02231</name>
</gene>
<dbReference type="KEGG" id="lrs:PX52LOC_02231"/>
<evidence type="ECO:0000313" key="4">
    <source>
        <dbReference type="Proteomes" id="UP000324974"/>
    </source>
</evidence>
<dbReference type="OrthoDB" id="9787617at2"/>
<accession>A0A5C1ABC3</accession>
<keyword evidence="4" id="KW-1185">Reference proteome</keyword>
<dbReference type="EMBL" id="CP042425">
    <property type="protein sequence ID" value="QEL15316.1"/>
    <property type="molecule type" value="Genomic_DNA"/>
</dbReference>
<protein>
    <submittedName>
        <fullName evidence="3">GT4 family glycosyltransferase</fullName>
    </submittedName>
</protein>